<accession>A0ABS2HGV8</accession>
<evidence type="ECO:0000313" key="2">
    <source>
        <dbReference type="Proteomes" id="UP000809621"/>
    </source>
</evidence>
<dbReference type="InterPro" id="IPR021831">
    <property type="entry name" value="ParD-like"/>
</dbReference>
<protein>
    <submittedName>
        <fullName evidence="1">ParD-like family protein</fullName>
    </submittedName>
</protein>
<keyword evidence="2" id="KW-1185">Reference proteome</keyword>
<dbReference type="EMBL" id="JAFEUM010000003">
    <property type="protein sequence ID" value="MBM7036778.1"/>
    <property type="molecule type" value="Genomic_DNA"/>
</dbReference>
<dbReference type="Proteomes" id="UP000809621">
    <property type="component" value="Unassembled WGS sequence"/>
</dbReference>
<evidence type="ECO:0000313" key="1">
    <source>
        <dbReference type="EMBL" id="MBM7036778.1"/>
    </source>
</evidence>
<dbReference type="Pfam" id="PF11903">
    <property type="entry name" value="ParD_like"/>
    <property type="match status" value="1"/>
</dbReference>
<proteinExistence type="predicted"/>
<name>A0ABS2HGV8_9VIBR</name>
<reference evidence="1 2" key="1">
    <citation type="submission" date="2021-02" db="EMBL/GenBank/DDBJ databases">
        <authorList>
            <person name="Park J.-S."/>
        </authorList>
    </citation>
    <scope>NUCLEOTIDE SEQUENCE [LARGE SCALE GENOMIC DNA]</scope>
    <source>
        <strain evidence="1 2">188UL20-2</strain>
    </source>
</reference>
<comment type="caution">
    <text evidence="1">The sequence shown here is derived from an EMBL/GenBank/DDBJ whole genome shotgun (WGS) entry which is preliminary data.</text>
</comment>
<sequence>MGIVKISESLHEEIRKASGAMHRSINSQAEFWIKVGMMAELHPNSTYNQLVLELMSSASVSAENIKNNKVATNE</sequence>
<gene>
    <name evidence="1" type="ORF">JQC93_10235</name>
</gene>
<organism evidence="1 2">
    <name type="scientific">Vibrio ulleungensis</name>
    <dbReference type="NCBI Taxonomy" id="2807619"/>
    <lineage>
        <taxon>Bacteria</taxon>
        <taxon>Pseudomonadati</taxon>
        <taxon>Pseudomonadota</taxon>
        <taxon>Gammaproteobacteria</taxon>
        <taxon>Vibrionales</taxon>
        <taxon>Vibrionaceae</taxon>
        <taxon>Vibrio</taxon>
    </lineage>
</organism>
<dbReference type="RefSeq" id="WP_205158462.1">
    <property type="nucleotide sequence ID" value="NZ_JAFEUM010000003.1"/>
</dbReference>